<sequence length="957" mass="95827">MVLALGVSLSSAASAQTVIPSGNTTYNLNPANNPFLINSGTTRTSAVFYDAIYGSNATPWTLTNNGSVTGNQSSGVHLQSQGTVTNAGSITGTNNFGIYLQGGGIVTNRAGGVIRGWYGGVYFYRGPLGADTVTNAGTITATNPNSIGVFLGGGGSVTNQAGGVINGGNVGVSVVGNGATVTNAGTITGGNQIGVVLGSGTVTNQAGGVISANYRGVVITGRGTVTNAGSITGTNNFGIYLQSGGSVTNQAGGVIRGGNIGVYSSFGSSATNQAGGVISGGNIGVYSRGPGTVTNAGTITGGTNSVRFEGNGPHTLILQTGSVLNGTASSTTPAATSALILQGTGTANNNFINFNTLDVQASGTWTLGGASTIGGTVTVESGVLAVTGSLSSTNTLTANAGGTLGGTGTLATTNGVFINAGGAVQGGVPGTIGALQVNGNLTFNSGSFLATVITPSGTNSLVKVGNAATLTGGTVQVTASSLFTHTQTFTILTANTINGAFSSASLVGTAFARNPRLAEDAHDVFLTVDSGSFAAVLPTSATLNQVNSATLNQVNIAKAIDNGLASSGMLPAGFLALGNLPVTNLPNALTQLSGENATGNQQTTFGAMTQFLGTLLDPFVGGRGEASSPASGATGFAEEGEASAYAADSKKRSKSERDAYAAVYTKALPTASFEQRWSVWAAGFGGSQTTDGNTTLGSNGATSRIYGTAVGADYRFSPYTIAGFALAGGGTNFSVANALGTGRSDLFQAGAYVRHTVGPAYISGALAYGWQDITTDRTVTVAGLDRLHAEFNANAFSGRVESGYRFVTPWTGGIGLTPYAAGQFTTFDLPAYAESVLAGTNAFALAYGSKSVTDSRSELGLRTDKSFAMQSGVLTLRGRLAWAHDYNPDRTIAATFQALPGASFVVGGAAQAGDSALTTASAEMKWINGWSAAATFEGEFSNVTRSYAGKGVVRYTW</sequence>
<keyword evidence="1" id="KW-0732">Signal</keyword>
<feature type="chain" id="PRO_5012500538" evidence="1">
    <location>
        <begin position="16"/>
        <end position="957"/>
    </location>
</feature>
<dbReference type="SMART" id="SM00869">
    <property type="entry name" value="Autotransporter"/>
    <property type="match status" value="1"/>
</dbReference>
<evidence type="ECO:0000256" key="1">
    <source>
        <dbReference type="SAM" id="SignalP"/>
    </source>
</evidence>
<evidence type="ECO:0000259" key="2">
    <source>
        <dbReference type="PROSITE" id="PS51208"/>
    </source>
</evidence>
<name>A0A1M7F642_9BRAD</name>
<dbReference type="InterPro" id="IPR036709">
    <property type="entry name" value="Autotransporte_beta_dom_sf"/>
</dbReference>
<dbReference type="AlphaFoldDB" id="A0A1M7F642"/>
<evidence type="ECO:0000313" key="4">
    <source>
        <dbReference type="Proteomes" id="UP000189935"/>
    </source>
</evidence>
<accession>A0A1M7F642</accession>
<dbReference type="InterPro" id="IPR005546">
    <property type="entry name" value="Autotransporte_beta"/>
</dbReference>
<proteinExistence type="predicted"/>
<dbReference type="RefSeq" id="WP_079545945.1">
    <property type="nucleotide sequence ID" value="NZ_LT670844.1"/>
</dbReference>
<reference evidence="3 4" key="1">
    <citation type="submission" date="2016-11" db="EMBL/GenBank/DDBJ databases">
        <authorList>
            <person name="Jaros S."/>
            <person name="Januszkiewicz K."/>
            <person name="Wedrychowicz H."/>
        </authorList>
    </citation>
    <scope>NUCLEOTIDE SEQUENCE [LARGE SCALE GENOMIC DNA]</scope>
    <source>
        <strain evidence="3 4">GAS499</strain>
    </source>
</reference>
<protein>
    <submittedName>
        <fullName evidence="3">Uncharacterized conserved protein, contains a C-terminal beta-barrel porin domain</fullName>
    </submittedName>
</protein>
<dbReference type="Gene3D" id="2.40.128.130">
    <property type="entry name" value="Autotransporter beta-domain"/>
    <property type="match status" value="1"/>
</dbReference>
<dbReference type="Pfam" id="PF03797">
    <property type="entry name" value="Autotransporter"/>
    <property type="match status" value="1"/>
</dbReference>
<dbReference type="PROSITE" id="PS51208">
    <property type="entry name" value="AUTOTRANSPORTER"/>
    <property type="match status" value="1"/>
</dbReference>
<feature type="domain" description="Autotransporter" evidence="2">
    <location>
        <begin position="672"/>
        <end position="957"/>
    </location>
</feature>
<feature type="signal peptide" evidence="1">
    <location>
        <begin position="1"/>
        <end position="15"/>
    </location>
</feature>
<organism evidence="3 4">
    <name type="scientific">Bradyrhizobium lablabi</name>
    <dbReference type="NCBI Taxonomy" id="722472"/>
    <lineage>
        <taxon>Bacteria</taxon>
        <taxon>Pseudomonadati</taxon>
        <taxon>Pseudomonadota</taxon>
        <taxon>Alphaproteobacteria</taxon>
        <taxon>Hyphomicrobiales</taxon>
        <taxon>Nitrobacteraceae</taxon>
        <taxon>Bradyrhizobium</taxon>
    </lineage>
</organism>
<dbReference type="EMBL" id="LT670844">
    <property type="protein sequence ID" value="SHL99443.1"/>
    <property type="molecule type" value="Genomic_DNA"/>
</dbReference>
<dbReference type="SUPFAM" id="SSF103515">
    <property type="entry name" value="Autotransporter"/>
    <property type="match status" value="1"/>
</dbReference>
<dbReference type="Proteomes" id="UP000189935">
    <property type="component" value="Chromosome I"/>
</dbReference>
<evidence type="ECO:0000313" key="3">
    <source>
        <dbReference type="EMBL" id="SHL99443.1"/>
    </source>
</evidence>
<gene>
    <name evidence="3" type="ORF">SAMN05444159_7396</name>
</gene>